<gene>
    <name evidence="1" type="ORF">DSO57_1017029</name>
</gene>
<evidence type="ECO:0000313" key="2">
    <source>
        <dbReference type="Proteomes" id="UP001165960"/>
    </source>
</evidence>
<name>A0ACC2TS24_9FUNG</name>
<organism evidence="1 2">
    <name type="scientific">Entomophthora muscae</name>
    <dbReference type="NCBI Taxonomy" id="34485"/>
    <lineage>
        <taxon>Eukaryota</taxon>
        <taxon>Fungi</taxon>
        <taxon>Fungi incertae sedis</taxon>
        <taxon>Zoopagomycota</taxon>
        <taxon>Entomophthoromycotina</taxon>
        <taxon>Entomophthoromycetes</taxon>
        <taxon>Entomophthorales</taxon>
        <taxon>Entomophthoraceae</taxon>
        <taxon>Entomophthora</taxon>
    </lineage>
</organism>
<keyword evidence="2" id="KW-1185">Reference proteome</keyword>
<sequence>MTPPLTPIPGHPLEPTAAAKTTSTQLLGLAPILWWALPAGLAAPHPKPLNASTYDWLPDNDILFTIGLNKQKKIAAVPPYWGNCRKRFRQVLYPARGPHARPSGASLPAPAHPLLPASPLASPPNGEIAKWGNPKRKFPQTQMEGELLLKFGIYQIWEGLTSFSTHPFLH</sequence>
<evidence type="ECO:0000313" key="1">
    <source>
        <dbReference type="EMBL" id="KAJ9077407.1"/>
    </source>
</evidence>
<accession>A0ACC2TS24</accession>
<protein>
    <submittedName>
        <fullName evidence="1">Uncharacterized protein</fullName>
    </submittedName>
</protein>
<dbReference type="EMBL" id="QTSX02002200">
    <property type="protein sequence ID" value="KAJ9077407.1"/>
    <property type="molecule type" value="Genomic_DNA"/>
</dbReference>
<reference evidence="1" key="1">
    <citation type="submission" date="2022-04" db="EMBL/GenBank/DDBJ databases">
        <title>Genome of the entomopathogenic fungus Entomophthora muscae.</title>
        <authorList>
            <person name="Elya C."/>
            <person name="Lovett B.R."/>
            <person name="Lee E."/>
            <person name="Macias A.M."/>
            <person name="Hajek A.E."/>
            <person name="De Bivort B.L."/>
            <person name="Kasson M.T."/>
            <person name="De Fine Licht H.H."/>
            <person name="Stajich J.E."/>
        </authorList>
    </citation>
    <scope>NUCLEOTIDE SEQUENCE</scope>
    <source>
        <strain evidence="1">Berkeley</strain>
    </source>
</reference>
<proteinExistence type="predicted"/>
<dbReference type="Proteomes" id="UP001165960">
    <property type="component" value="Unassembled WGS sequence"/>
</dbReference>
<comment type="caution">
    <text evidence="1">The sequence shown here is derived from an EMBL/GenBank/DDBJ whole genome shotgun (WGS) entry which is preliminary data.</text>
</comment>